<evidence type="ECO:0000313" key="4">
    <source>
        <dbReference type="EnsemblMetazoa" id="Aqu2.1.19752_001"/>
    </source>
</evidence>
<accession>A0A1X7TWY4</accession>
<reference evidence="4" key="1">
    <citation type="submission" date="2017-05" db="UniProtKB">
        <authorList>
            <consortium name="EnsemblMetazoa"/>
        </authorList>
    </citation>
    <scope>IDENTIFICATION</scope>
</reference>
<dbReference type="InterPro" id="IPR057412">
    <property type="entry name" value="INTS4_C"/>
</dbReference>
<protein>
    <recommendedName>
        <fullName evidence="3">Integrator complex subunit 4/Protein SIEL C-terminal Ig-like domain-containing protein</fullName>
    </recommendedName>
</protein>
<dbReference type="InParanoid" id="A0A1X7TWY4"/>
<sequence length="548" mass="61370">MEYLNLIGRLSHRAPSHEALLLLITEFCNDIDPRVRREAMKALLQMMEEGVSIGVSIYNKACELLNDDDESVRYISIKLVHSLGLSLKESTIPHSKDPSVTLSLEDDAFIKTCGMVTDGSLQVRCLSASLLGQFTSVSERFLLQNLDKKLMSHLRYVKSDHDRARELHTQGSWDTGQRWGGGPTKMNLDPSEVTLMSSGSCGAFVHCTEDEFMEVRSAAIQSMGQLSGRSSEFGHASLDFLIDMINDEIQSLTMLSYRLQYGYVNHSPSLIFLLSWLRTHAHCILLHLAMRLDWPIDYNANFMQLKKSLVSRLDTLKRSSSESHVTSYPSPVHTLFDKDIVTMGTDQLSCLLQNIMASPTSIILNLSIPELLSIQRCWAALDELEHTPKDAPLKFLSSLAFSIPISARLDHLDESSSVTIQVWFPDGRVLTFDPQPSDIRPLIPDTHKLNHKLIISHGKWTDALMIELSIIRHHSLDIPSESQYMSLITKLIKRGEGQTSSSSHMITSDSIQSSSPHMVGSVLISDIIKLRILPQDTLARGYNVFGPT</sequence>
<name>A0A1X7TWY4_AMPQE</name>
<dbReference type="GO" id="GO:0032039">
    <property type="term" value="C:integrator complex"/>
    <property type="evidence" value="ECO:0007669"/>
    <property type="project" value="TreeGrafter"/>
</dbReference>
<keyword evidence="2" id="KW-0539">Nucleus</keyword>
<dbReference type="InterPro" id="IPR011989">
    <property type="entry name" value="ARM-like"/>
</dbReference>
<dbReference type="InterPro" id="IPR016024">
    <property type="entry name" value="ARM-type_fold"/>
</dbReference>
<evidence type="ECO:0000256" key="1">
    <source>
        <dbReference type="ARBA" id="ARBA00004123"/>
    </source>
</evidence>
<evidence type="ECO:0000259" key="3">
    <source>
        <dbReference type="Pfam" id="PF25458"/>
    </source>
</evidence>
<proteinExistence type="predicted"/>
<dbReference type="OrthoDB" id="18190at2759"/>
<dbReference type="SUPFAM" id="SSF48371">
    <property type="entry name" value="ARM repeat"/>
    <property type="match status" value="1"/>
</dbReference>
<comment type="subcellular location">
    <subcellularLocation>
        <location evidence="1">Nucleus</location>
    </subcellularLocation>
</comment>
<dbReference type="Gene3D" id="1.25.10.10">
    <property type="entry name" value="Leucine-rich Repeat Variant"/>
    <property type="match status" value="1"/>
</dbReference>
<evidence type="ECO:0000256" key="2">
    <source>
        <dbReference type="ARBA" id="ARBA00023242"/>
    </source>
</evidence>
<dbReference type="GO" id="GO:0016180">
    <property type="term" value="P:snRNA processing"/>
    <property type="evidence" value="ECO:0007669"/>
    <property type="project" value="TreeGrafter"/>
</dbReference>
<dbReference type="AlphaFoldDB" id="A0A1X7TWY4"/>
<dbReference type="PANTHER" id="PTHR20938:SF0">
    <property type="entry name" value="INTEGRATOR COMPLEX SUBUNIT 4"/>
    <property type="match status" value="1"/>
</dbReference>
<dbReference type="EnsemblMetazoa" id="Aqu2.1.19752_001">
    <property type="protein sequence ID" value="Aqu2.1.19752_001"/>
    <property type="gene ID" value="Aqu2.1.19752"/>
</dbReference>
<feature type="domain" description="Integrator complex subunit 4/Protein SIEL C-terminal Ig-like" evidence="3">
    <location>
        <begin position="390"/>
        <end position="534"/>
    </location>
</feature>
<dbReference type="STRING" id="400682.A0A1X7TWY4"/>
<dbReference type="PANTHER" id="PTHR20938">
    <property type="entry name" value="INTEGRATOR COMPLEX SUBUNIT 4"/>
    <property type="match status" value="1"/>
</dbReference>
<organism evidence="4">
    <name type="scientific">Amphimedon queenslandica</name>
    <name type="common">Sponge</name>
    <dbReference type="NCBI Taxonomy" id="400682"/>
    <lineage>
        <taxon>Eukaryota</taxon>
        <taxon>Metazoa</taxon>
        <taxon>Porifera</taxon>
        <taxon>Demospongiae</taxon>
        <taxon>Heteroscleromorpha</taxon>
        <taxon>Haplosclerida</taxon>
        <taxon>Niphatidae</taxon>
        <taxon>Amphimedon</taxon>
    </lineage>
</organism>
<dbReference type="Pfam" id="PF25458">
    <property type="entry name" value="INTS4_C"/>
    <property type="match status" value="1"/>
</dbReference>